<evidence type="ECO:0000313" key="2">
    <source>
        <dbReference type="EMBL" id="KAA9002627.1"/>
    </source>
</evidence>
<keyword evidence="1" id="KW-1133">Transmembrane helix</keyword>
<accession>A0A5J5G612</accession>
<feature type="transmembrane region" description="Helical" evidence="1">
    <location>
        <begin position="7"/>
        <end position="30"/>
    </location>
</feature>
<organism evidence="2 4">
    <name type="scientific">Affinibrenneria salicis</name>
    <dbReference type="NCBI Taxonomy" id="2590031"/>
    <lineage>
        <taxon>Bacteria</taxon>
        <taxon>Pseudomonadati</taxon>
        <taxon>Pseudomonadota</taxon>
        <taxon>Gammaproteobacteria</taxon>
        <taxon>Enterobacterales</taxon>
        <taxon>Pectobacteriaceae</taxon>
        <taxon>Affinibrenneria</taxon>
    </lineage>
</organism>
<keyword evidence="4" id="KW-1185">Reference proteome</keyword>
<dbReference type="RefSeq" id="WP_150433598.1">
    <property type="nucleotide sequence ID" value="NZ_VYKJ01000001.1"/>
</dbReference>
<name>A0A5J5G612_9GAMM</name>
<sequence>MKKLKGIITLLFLIPLIPVMSLFGFFKFIFVDFWGYVKQVDRNIDLLRDGIATNGEIVSISQTGGIDGNNPVCRVQVSFIDGDGNRKIADAIRAIKIVDMPNYQRGCFVMIKYNPKKTDEIALDI</sequence>
<proteinExistence type="predicted"/>
<protein>
    <submittedName>
        <fullName evidence="2">DUF3592 domain-containing protein</fullName>
    </submittedName>
</protein>
<comment type="caution">
    <text evidence="2">The sequence shown here is derived from an EMBL/GenBank/DDBJ whole genome shotgun (WGS) entry which is preliminary data.</text>
</comment>
<keyword evidence="1" id="KW-0472">Membrane</keyword>
<gene>
    <name evidence="2" type="ORF">FJU30_01115</name>
    <name evidence="3" type="ORF">FJU30_03650</name>
</gene>
<keyword evidence="1" id="KW-0812">Transmembrane</keyword>
<evidence type="ECO:0000313" key="3">
    <source>
        <dbReference type="EMBL" id="KAA9003085.1"/>
    </source>
</evidence>
<dbReference type="EMBL" id="VYKJ01000001">
    <property type="protein sequence ID" value="KAA9002627.1"/>
    <property type="molecule type" value="Genomic_DNA"/>
</dbReference>
<evidence type="ECO:0000313" key="4">
    <source>
        <dbReference type="Proteomes" id="UP000335415"/>
    </source>
</evidence>
<dbReference type="AlphaFoldDB" id="A0A5J5G612"/>
<evidence type="ECO:0000256" key="1">
    <source>
        <dbReference type="SAM" id="Phobius"/>
    </source>
</evidence>
<reference evidence="2 4" key="1">
    <citation type="submission" date="2019-09" db="EMBL/GenBank/DDBJ databases">
        <authorList>
            <person name="Li Y."/>
        </authorList>
    </citation>
    <scope>NUCLEOTIDE SEQUENCE [LARGE SCALE GENOMIC DNA]</scope>
    <source>
        <strain evidence="2 4">L3-3HA</strain>
    </source>
</reference>
<dbReference type="EMBL" id="VYKJ01000001">
    <property type="protein sequence ID" value="KAA9003085.1"/>
    <property type="molecule type" value="Genomic_DNA"/>
</dbReference>
<dbReference type="Proteomes" id="UP000335415">
    <property type="component" value="Unassembled WGS sequence"/>
</dbReference>